<keyword evidence="3" id="KW-0732">Signal</keyword>
<dbReference type="Pfam" id="PF09084">
    <property type="entry name" value="NMT1"/>
    <property type="match status" value="1"/>
</dbReference>
<evidence type="ECO:0000256" key="3">
    <source>
        <dbReference type="ARBA" id="ARBA00022729"/>
    </source>
</evidence>
<evidence type="ECO:0000313" key="6">
    <source>
        <dbReference type="Proteomes" id="UP001501822"/>
    </source>
</evidence>
<dbReference type="SUPFAM" id="SSF53850">
    <property type="entry name" value="Periplasmic binding protein-like II"/>
    <property type="match status" value="1"/>
</dbReference>
<proteinExistence type="inferred from homology"/>
<comment type="subcellular location">
    <subcellularLocation>
        <location evidence="1">Periplasm</location>
    </subcellularLocation>
</comment>
<accession>A0ABN0W5E4</accession>
<reference evidence="5 6" key="1">
    <citation type="journal article" date="2019" name="Int. J. Syst. Evol. Microbiol.">
        <title>The Global Catalogue of Microorganisms (GCM) 10K type strain sequencing project: providing services to taxonomists for standard genome sequencing and annotation.</title>
        <authorList>
            <consortium name="The Broad Institute Genomics Platform"/>
            <consortium name="The Broad Institute Genome Sequencing Center for Infectious Disease"/>
            <person name="Wu L."/>
            <person name="Ma J."/>
        </authorList>
    </citation>
    <scope>NUCLEOTIDE SEQUENCE [LARGE SCALE GENOMIC DNA]</scope>
    <source>
        <strain evidence="5 6">JCM 3146</strain>
    </source>
</reference>
<dbReference type="InterPro" id="IPR015168">
    <property type="entry name" value="SsuA/THI5"/>
</dbReference>
<dbReference type="PANTHER" id="PTHR30024:SF47">
    <property type="entry name" value="TAURINE-BINDING PERIPLASMIC PROTEIN"/>
    <property type="match status" value="1"/>
</dbReference>
<comment type="caution">
    <text evidence="5">The sequence shown here is derived from an EMBL/GenBank/DDBJ whole genome shotgun (WGS) entry which is preliminary data.</text>
</comment>
<dbReference type="CDD" id="cd01008">
    <property type="entry name" value="PBP2_NrtA_SsuA_CpmA_like"/>
    <property type="match status" value="1"/>
</dbReference>
<sequence length="251" mass="26815">MTPVTMANPEEAISKNVSGAVDFAHNGYVSPTMASNRGLKLRIIIDGAQAKSNMYVVVTPKKTSIHSPKDLAGKKIGMTTSKGLPALLTSAALQLAGVDTKSVQFVDVPYTNMGAALQNGSIDAAFATDPFLTRFEQTLGARVVLDTINGPTADFPIGCYHTSERFAKQNPKTVAAFQRAMAKAQTLAATDRNEVAQVLPTYIKGLTPQAAQTITIGTFPTSLNKSRAQRVADFMLQQHVLTTHFDASTLE</sequence>
<evidence type="ECO:0000256" key="1">
    <source>
        <dbReference type="ARBA" id="ARBA00004418"/>
    </source>
</evidence>
<protein>
    <recommendedName>
        <fullName evidence="4">SsuA/THI5-like domain-containing protein</fullName>
    </recommendedName>
</protein>
<comment type="similarity">
    <text evidence="2">Belongs to the bacterial solute-binding protein SsuA/TauA family.</text>
</comment>
<gene>
    <name evidence="5" type="ORF">GCM10010151_14230</name>
</gene>
<evidence type="ECO:0000259" key="4">
    <source>
        <dbReference type="Pfam" id="PF09084"/>
    </source>
</evidence>
<name>A0ABN0W5E4_9ACTN</name>
<organism evidence="5 6">
    <name type="scientific">Actinoallomurus spadix</name>
    <dbReference type="NCBI Taxonomy" id="79912"/>
    <lineage>
        <taxon>Bacteria</taxon>
        <taxon>Bacillati</taxon>
        <taxon>Actinomycetota</taxon>
        <taxon>Actinomycetes</taxon>
        <taxon>Streptosporangiales</taxon>
        <taxon>Thermomonosporaceae</taxon>
        <taxon>Actinoallomurus</taxon>
    </lineage>
</organism>
<dbReference type="PANTHER" id="PTHR30024">
    <property type="entry name" value="ALIPHATIC SULFONATES-BINDING PROTEIN-RELATED"/>
    <property type="match status" value="1"/>
</dbReference>
<evidence type="ECO:0000313" key="5">
    <source>
        <dbReference type="EMBL" id="GAA0325481.1"/>
    </source>
</evidence>
<dbReference type="Gene3D" id="3.40.190.10">
    <property type="entry name" value="Periplasmic binding protein-like II"/>
    <property type="match status" value="2"/>
</dbReference>
<dbReference type="EMBL" id="BAAABM010000009">
    <property type="protein sequence ID" value="GAA0325481.1"/>
    <property type="molecule type" value="Genomic_DNA"/>
</dbReference>
<evidence type="ECO:0000256" key="2">
    <source>
        <dbReference type="ARBA" id="ARBA00010742"/>
    </source>
</evidence>
<dbReference type="Proteomes" id="UP001501822">
    <property type="component" value="Unassembled WGS sequence"/>
</dbReference>
<keyword evidence="6" id="KW-1185">Reference proteome</keyword>
<feature type="domain" description="SsuA/THI5-like" evidence="4">
    <location>
        <begin position="7"/>
        <end position="190"/>
    </location>
</feature>